<sequence>MDPQQSVEAGNWVALAAYMGFSFFVGFAIGFAVKTFLKIMFFLVGTILLILFVLQYNGMIEVHWAGFETVYNGIITWITPHLGGLKNFATANLSSASMAGLGLFLGLRKK</sequence>
<keyword evidence="5 6" id="KW-0472">Membrane</keyword>
<dbReference type="RefSeq" id="WP_109822156.1">
    <property type="nucleotide sequence ID" value="NZ_QGKL01000012.1"/>
</dbReference>
<comment type="similarity">
    <text evidence="2">Belongs to the FUN14 family.</text>
</comment>
<evidence type="ECO:0000256" key="1">
    <source>
        <dbReference type="ARBA" id="ARBA00004370"/>
    </source>
</evidence>
<name>A0A317CID1_9GAMM</name>
<dbReference type="Proteomes" id="UP000245506">
    <property type="component" value="Unassembled WGS sequence"/>
</dbReference>
<organism evidence="7 8">
    <name type="scientific">Leucothrix arctica</name>
    <dbReference type="NCBI Taxonomy" id="1481894"/>
    <lineage>
        <taxon>Bacteria</taxon>
        <taxon>Pseudomonadati</taxon>
        <taxon>Pseudomonadota</taxon>
        <taxon>Gammaproteobacteria</taxon>
        <taxon>Thiotrichales</taxon>
        <taxon>Thiotrichaceae</taxon>
        <taxon>Leucothrix</taxon>
    </lineage>
</organism>
<comment type="subcellular location">
    <subcellularLocation>
        <location evidence="1">Membrane</location>
    </subcellularLocation>
</comment>
<dbReference type="InterPro" id="IPR007014">
    <property type="entry name" value="FUN14"/>
</dbReference>
<reference evidence="7 8" key="1">
    <citation type="submission" date="2018-05" db="EMBL/GenBank/DDBJ databases">
        <title>Leucothrix arctica sp. nov., isolated from Arctic seawater.</title>
        <authorList>
            <person name="Choi A."/>
            <person name="Baek K."/>
        </authorList>
    </citation>
    <scope>NUCLEOTIDE SEQUENCE [LARGE SCALE GENOMIC DNA]</scope>
    <source>
        <strain evidence="7 8">IMCC9719</strain>
    </source>
</reference>
<feature type="transmembrane region" description="Helical" evidence="6">
    <location>
        <begin position="12"/>
        <end position="32"/>
    </location>
</feature>
<gene>
    <name evidence="7" type="ORF">DKT75_04065</name>
</gene>
<evidence type="ECO:0000313" key="7">
    <source>
        <dbReference type="EMBL" id="PWQ98315.1"/>
    </source>
</evidence>
<dbReference type="EMBL" id="QGKL01000012">
    <property type="protein sequence ID" value="PWQ98315.1"/>
    <property type="molecule type" value="Genomic_DNA"/>
</dbReference>
<evidence type="ECO:0000256" key="5">
    <source>
        <dbReference type="ARBA" id="ARBA00023136"/>
    </source>
</evidence>
<keyword evidence="8" id="KW-1185">Reference proteome</keyword>
<feature type="transmembrane region" description="Helical" evidence="6">
    <location>
        <begin position="39"/>
        <end position="56"/>
    </location>
</feature>
<protein>
    <recommendedName>
        <fullName evidence="9">FUN14 family protein</fullName>
    </recommendedName>
</protein>
<comment type="caution">
    <text evidence="7">The sequence shown here is derived from an EMBL/GenBank/DDBJ whole genome shotgun (WGS) entry which is preliminary data.</text>
</comment>
<evidence type="ECO:0000256" key="4">
    <source>
        <dbReference type="ARBA" id="ARBA00022989"/>
    </source>
</evidence>
<proteinExistence type="inferred from homology"/>
<keyword evidence="3 6" id="KW-0812">Transmembrane</keyword>
<evidence type="ECO:0008006" key="9">
    <source>
        <dbReference type="Google" id="ProtNLM"/>
    </source>
</evidence>
<evidence type="ECO:0000256" key="3">
    <source>
        <dbReference type="ARBA" id="ARBA00022692"/>
    </source>
</evidence>
<dbReference type="OrthoDB" id="5772194at2"/>
<keyword evidence="4 6" id="KW-1133">Transmembrane helix</keyword>
<accession>A0A317CID1</accession>
<evidence type="ECO:0000256" key="6">
    <source>
        <dbReference type="SAM" id="Phobius"/>
    </source>
</evidence>
<dbReference type="Pfam" id="PF04930">
    <property type="entry name" value="FUN14"/>
    <property type="match status" value="1"/>
</dbReference>
<evidence type="ECO:0000256" key="2">
    <source>
        <dbReference type="ARBA" id="ARBA00009160"/>
    </source>
</evidence>
<feature type="transmembrane region" description="Helical" evidence="6">
    <location>
        <begin position="88"/>
        <end position="107"/>
    </location>
</feature>
<evidence type="ECO:0000313" key="8">
    <source>
        <dbReference type="Proteomes" id="UP000245506"/>
    </source>
</evidence>
<dbReference type="AlphaFoldDB" id="A0A317CID1"/>
<dbReference type="GO" id="GO:0016020">
    <property type="term" value="C:membrane"/>
    <property type="evidence" value="ECO:0007669"/>
    <property type="project" value="UniProtKB-SubCell"/>
</dbReference>